<dbReference type="InterPro" id="IPR032675">
    <property type="entry name" value="LRR_dom_sf"/>
</dbReference>
<dbReference type="PANTHER" id="PTHR33463:SF105">
    <property type="entry name" value="AND NB-ARC DOMAIN DISEASE RESISTANCE PROTEIN, PUTATIVE-RELATED"/>
    <property type="match status" value="1"/>
</dbReference>
<dbReference type="Proteomes" id="UP000743370">
    <property type="component" value="Unassembled WGS sequence"/>
</dbReference>
<dbReference type="SUPFAM" id="SSF52058">
    <property type="entry name" value="L domain-like"/>
    <property type="match status" value="1"/>
</dbReference>
<name>A0A8T0K2T0_PHAAN</name>
<dbReference type="Pfam" id="PF23247">
    <property type="entry name" value="LRR_RPS2"/>
    <property type="match status" value="2"/>
</dbReference>
<feature type="domain" description="Disease resistance protein At4g27190-like leucine-rich repeats" evidence="2">
    <location>
        <begin position="399"/>
        <end position="512"/>
    </location>
</feature>
<dbReference type="InterPro" id="IPR057135">
    <property type="entry name" value="At4g27190-like_LRR"/>
</dbReference>
<gene>
    <name evidence="3" type="ORF">HKW66_Vig0128190</name>
</gene>
<keyword evidence="1" id="KW-0611">Plant defense</keyword>
<accession>A0A8T0K2T0</accession>
<dbReference type="Gene3D" id="3.80.10.10">
    <property type="entry name" value="Ribonuclease Inhibitor"/>
    <property type="match status" value="2"/>
</dbReference>
<reference evidence="3 4" key="1">
    <citation type="submission" date="2020-05" db="EMBL/GenBank/DDBJ databases">
        <title>Vigna angularis (adzuki bean) Var. LongXiaoDou No. 4 denovo assembly.</title>
        <authorList>
            <person name="Xiang H."/>
        </authorList>
    </citation>
    <scope>NUCLEOTIDE SEQUENCE [LARGE SCALE GENOMIC DNA]</scope>
    <source>
        <tissue evidence="3">Leaf</tissue>
    </source>
</reference>
<organism evidence="3 4">
    <name type="scientific">Phaseolus angularis</name>
    <name type="common">Azuki bean</name>
    <name type="synonym">Vigna angularis</name>
    <dbReference type="NCBI Taxonomy" id="3914"/>
    <lineage>
        <taxon>Eukaryota</taxon>
        <taxon>Viridiplantae</taxon>
        <taxon>Streptophyta</taxon>
        <taxon>Embryophyta</taxon>
        <taxon>Tracheophyta</taxon>
        <taxon>Spermatophyta</taxon>
        <taxon>Magnoliopsida</taxon>
        <taxon>eudicotyledons</taxon>
        <taxon>Gunneridae</taxon>
        <taxon>Pentapetalae</taxon>
        <taxon>rosids</taxon>
        <taxon>fabids</taxon>
        <taxon>Fabales</taxon>
        <taxon>Fabaceae</taxon>
        <taxon>Papilionoideae</taxon>
        <taxon>50 kb inversion clade</taxon>
        <taxon>NPAAA clade</taxon>
        <taxon>indigoferoid/millettioid clade</taxon>
        <taxon>Phaseoleae</taxon>
        <taxon>Vigna</taxon>
    </lineage>
</organism>
<evidence type="ECO:0000313" key="3">
    <source>
        <dbReference type="EMBL" id="KAG2391420.1"/>
    </source>
</evidence>
<protein>
    <recommendedName>
        <fullName evidence="2">Disease resistance protein At4g27190-like leucine-rich repeats domain-containing protein</fullName>
    </recommendedName>
</protein>
<feature type="domain" description="Disease resistance protein At4g27190-like leucine-rich repeats" evidence="2">
    <location>
        <begin position="242"/>
        <end position="340"/>
    </location>
</feature>
<evidence type="ECO:0000259" key="2">
    <source>
        <dbReference type="Pfam" id="PF23247"/>
    </source>
</evidence>
<proteinExistence type="predicted"/>
<comment type="caution">
    <text evidence="3">The sequence shown here is derived from an EMBL/GenBank/DDBJ whole genome shotgun (WGS) entry which is preliminary data.</text>
</comment>
<dbReference type="PANTHER" id="PTHR33463">
    <property type="entry name" value="NB-ARC DOMAIN-CONTAINING PROTEIN-RELATED"/>
    <property type="match status" value="1"/>
</dbReference>
<sequence length="569" mass="65434">MKAIAIWGLKSYDVLNYKINCPILEILVLSFNVSGDVKVSYECLQSLEKLKTLSILNLDEWDKGILPLPESLKSLKNIQTLCLRGYDLGDISVVEQLQALEILDLRSSSFDDLPVGIVGLKKLKLLDLYKCVIKKNTTVEAYKVVGKCLQIEELYLYLSNYVMDFPHEVSYSKLQRYAIINTDYYYHDCDFQDNTIMKKYAKSRSLLIKSFDITTQNLISLPIKDLFIRAEYLCLRNLRGDYKNIIPSMDQQGMNQLIALVLEHCSKIECLIDNTINTSTSVDFRQTEDVFSTLVYLSLRGLHNLQEMFCDPCYRCSLQNLEELLIEDCSKFNNISFPKSSNLCNLKILSISKCPVLTYLFMPSIVQTLSLLEVLKISSCSALRHIIEEVEEENYALASTKRLQKLRILEIEDCHNLEYIFTVILAQGLVSLENVKIVSNMKLKYVFGSEKEHNLAVYQSFHQQTNISINLPNLDTLNLMFLPNVIRIWPEYCPLRLPCLEESLIILCPKLPNSSIDMAETASNLEQHTISMKTEILCLITNIFQPQLKAFLKCRELWLRAVRMKGETD</sequence>
<dbReference type="EMBL" id="JABFOF010000007">
    <property type="protein sequence ID" value="KAG2391420.1"/>
    <property type="molecule type" value="Genomic_DNA"/>
</dbReference>
<dbReference type="AlphaFoldDB" id="A0A8T0K2T0"/>
<evidence type="ECO:0000313" key="4">
    <source>
        <dbReference type="Proteomes" id="UP000743370"/>
    </source>
</evidence>
<dbReference type="InterPro" id="IPR050905">
    <property type="entry name" value="Plant_NBS-LRR"/>
</dbReference>
<evidence type="ECO:0000256" key="1">
    <source>
        <dbReference type="ARBA" id="ARBA00022821"/>
    </source>
</evidence>